<reference evidence="2" key="1">
    <citation type="journal article" date="2019" name="PLoS Negl. Trop. Dis.">
        <title>Revisiting the worldwide diversity of Leptospira species in the environment.</title>
        <authorList>
            <person name="Vincent A.T."/>
            <person name="Schiettekatte O."/>
            <person name="Bourhy P."/>
            <person name="Veyrier F.J."/>
            <person name="Picardeau M."/>
        </authorList>
    </citation>
    <scope>NUCLEOTIDE SEQUENCE [LARGE SCALE GENOMIC DNA]</scope>
    <source>
        <strain evidence="2">201702476</strain>
    </source>
</reference>
<evidence type="ECO:0000313" key="2">
    <source>
        <dbReference type="EMBL" id="TGL57918.1"/>
    </source>
</evidence>
<evidence type="ECO:0000313" key="3">
    <source>
        <dbReference type="Proteomes" id="UP000297693"/>
    </source>
</evidence>
<feature type="transmembrane region" description="Helical" evidence="1">
    <location>
        <begin position="132"/>
        <end position="148"/>
    </location>
</feature>
<dbReference type="Proteomes" id="UP000297693">
    <property type="component" value="Unassembled WGS sequence"/>
</dbReference>
<dbReference type="OrthoDB" id="9155572at2"/>
<feature type="transmembrane region" description="Helical" evidence="1">
    <location>
        <begin position="95"/>
        <end position="112"/>
    </location>
</feature>
<accession>A0A4R9JZT8</accession>
<dbReference type="RefSeq" id="WP_135623937.1">
    <property type="nucleotide sequence ID" value="NZ_RQGD01000034.1"/>
</dbReference>
<keyword evidence="3" id="KW-1185">Reference proteome</keyword>
<dbReference type="Pfam" id="PF10754">
    <property type="entry name" value="DUF2569"/>
    <property type="match status" value="1"/>
</dbReference>
<dbReference type="AlphaFoldDB" id="A0A4R9JZT8"/>
<sequence length="175" mass="20086">MEEENNLKGLKGWLIFIGLGLVVSPLRLAAEIGPMFYKMFTDGSFEYLTTPGTESYNPLWEPLLIFEASYNGFMILFAFFLAYLFFKKHYQFPKLYIVFAILPVILIPMDAWLSSLVLKNEEMFDAATAKEMVRALLGAIVWIPYMLVSKRVKITFVEGRSVDAEQVKTPEDKTE</sequence>
<dbReference type="InterPro" id="IPR019690">
    <property type="entry name" value="DUF2569"/>
</dbReference>
<organism evidence="2 3">
    <name type="scientific">Leptospira ognonensis</name>
    <dbReference type="NCBI Taxonomy" id="2484945"/>
    <lineage>
        <taxon>Bacteria</taxon>
        <taxon>Pseudomonadati</taxon>
        <taxon>Spirochaetota</taxon>
        <taxon>Spirochaetia</taxon>
        <taxon>Leptospirales</taxon>
        <taxon>Leptospiraceae</taxon>
        <taxon>Leptospira</taxon>
    </lineage>
</organism>
<feature type="transmembrane region" description="Helical" evidence="1">
    <location>
        <begin position="12"/>
        <end position="30"/>
    </location>
</feature>
<protein>
    <submittedName>
        <fullName evidence="2">DUF2569 domain-containing protein</fullName>
    </submittedName>
</protein>
<name>A0A4R9JZT8_9LEPT</name>
<keyword evidence="1" id="KW-0812">Transmembrane</keyword>
<evidence type="ECO:0000256" key="1">
    <source>
        <dbReference type="SAM" id="Phobius"/>
    </source>
</evidence>
<feature type="transmembrane region" description="Helical" evidence="1">
    <location>
        <begin position="68"/>
        <end position="86"/>
    </location>
</feature>
<gene>
    <name evidence="2" type="ORF">EHQ58_10980</name>
</gene>
<proteinExistence type="predicted"/>
<dbReference type="EMBL" id="RQGD01000034">
    <property type="protein sequence ID" value="TGL57918.1"/>
    <property type="molecule type" value="Genomic_DNA"/>
</dbReference>
<comment type="caution">
    <text evidence="2">The sequence shown here is derived from an EMBL/GenBank/DDBJ whole genome shotgun (WGS) entry which is preliminary data.</text>
</comment>
<keyword evidence="1" id="KW-1133">Transmembrane helix</keyword>
<keyword evidence="1" id="KW-0472">Membrane</keyword>